<evidence type="ECO:0000313" key="3">
    <source>
        <dbReference type="Proteomes" id="UP000054217"/>
    </source>
</evidence>
<organism evidence="2 3">
    <name type="scientific">Pisolithus tinctorius Marx 270</name>
    <dbReference type="NCBI Taxonomy" id="870435"/>
    <lineage>
        <taxon>Eukaryota</taxon>
        <taxon>Fungi</taxon>
        <taxon>Dikarya</taxon>
        <taxon>Basidiomycota</taxon>
        <taxon>Agaricomycotina</taxon>
        <taxon>Agaricomycetes</taxon>
        <taxon>Agaricomycetidae</taxon>
        <taxon>Boletales</taxon>
        <taxon>Sclerodermatineae</taxon>
        <taxon>Pisolithaceae</taxon>
        <taxon>Pisolithus</taxon>
    </lineage>
</organism>
<protein>
    <submittedName>
        <fullName evidence="2">Uncharacterized protein</fullName>
    </submittedName>
</protein>
<feature type="region of interest" description="Disordered" evidence="1">
    <location>
        <begin position="36"/>
        <end position="77"/>
    </location>
</feature>
<evidence type="ECO:0000313" key="2">
    <source>
        <dbReference type="EMBL" id="KIO05764.1"/>
    </source>
</evidence>
<gene>
    <name evidence="2" type="ORF">M404DRAFT_999498</name>
</gene>
<dbReference type="AlphaFoldDB" id="A0A0C3PDB7"/>
<name>A0A0C3PDB7_PISTI</name>
<dbReference type="InParanoid" id="A0A0C3PDB7"/>
<dbReference type="Proteomes" id="UP000054217">
    <property type="component" value="Unassembled WGS sequence"/>
</dbReference>
<reference evidence="2 3" key="1">
    <citation type="submission" date="2014-04" db="EMBL/GenBank/DDBJ databases">
        <authorList>
            <consortium name="DOE Joint Genome Institute"/>
            <person name="Kuo A."/>
            <person name="Kohler A."/>
            <person name="Costa M.D."/>
            <person name="Nagy L.G."/>
            <person name="Floudas D."/>
            <person name="Copeland A."/>
            <person name="Barry K.W."/>
            <person name="Cichocki N."/>
            <person name="Veneault-Fourrey C."/>
            <person name="LaButti K."/>
            <person name="Lindquist E.A."/>
            <person name="Lipzen A."/>
            <person name="Lundell T."/>
            <person name="Morin E."/>
            <person name="Murat C."/>
            <person name="Sun H."/>
            <person name="Tunlid A."/>
            <person name="Henrissat B."/>
            <person name="Grigoriev I.V."/>
            <person name="Hibbett D.S."/>
            <person name="Martin F."/>
            <person name="Nordberg H.P."/>
            <person name="Cantor M.N."/>
            <person name="Hua S.X."/>
        </authorList>
    </citation>
    <scope>NUCLEOTIDE SEQUENCE [LARGE SCALE GENOMIC DNA]</scope>
    <source>
        <strain evidence="2 3">Marx 270</strain>
    </source>
</reference>
<proteinExistence type="predicted"/>
<dbReference type="HOGENOM" id="CLU_2639056_0_0_1"/>
<evidence type="ECO:0000256" key="1">
    <source>
        <dbReference type="SAM" id="MobiDB-lite"/>
    </source>
</evidence>
<sequence length="77" mass="7809">MTYTLTNPLKAYLALKQPISLTPLLASNSGSYVARSDASSLSVGGGSDGLSRNDSGSDKLSSGYRAPPASVGRAVTC</sequence>
<reference evidence="3" key="2">
    <citation type="submission" date="2015-01" db="EMBL/GenBank/DDBJ databases">
        <title>Evolutionary Origins and Diversification of the Mycorrhizal Mutualists.</title>
        <authorList>
            <consortium name="DOE Joint Genome Institute"/>
            <consortium name="Mycorrhizal Genomics Consortium"/>
            <person name="Kohler A."/>
            <person name="Kuo A."/>
            <person name="Nagy L.G."/>
            <person name="Floudas D."/>
            <person name="Copeland A."/>
            <person name="Barry K.W."/>
            <person name="Cichocki N."/>
            <person name="Veneault-Fourrey C."/>
            <person name="LaButti K."/>
            <person name="Lindquist E.A."/>
            <person name="Lipzen A."/>
            <person name="Lundell T."/>
            <person name="Morin E."/>
            <person name="Murat C."/>
            <person name="Riley R."/>
            <person name="Ohm R."/>
            <person name="Sun H."/>
            <person name="Tunlid A."/>
            <person name="Henrissat B."/>
            <person name="Grigoriev I.V."/>
            <person name="Hibbett D.S."/>
            <person name="Martin F."/>
        </authorList>
    </citation>
    <scope>NUCLEOTIDE SEQUENCE [LARGE SCALE GENOMIC DNA]</scope>
    <source>
        <strain evidence="3">Marx 270</strain>
    </source>
</reference>
<accession>A0A0C3PDB7</accession>
<keyword evidence="3" id="KW-1185">Reference proteome</keyword>
<dbReference type="EMBL" id="KN831965">
    <property type="protein sequence ID" value="KIO05764.1"/>
    <property type="molecule type" value="Genomic_DNA"/>
</dbReference>